<dbReference type="AlphaFoldDB" id="A0AA88DB18"/>
<sequence>MVKFPPSYLPQRFLKTIVEAETVVEVQAFHDGFWKLCFAPCFCLTFHDRFFKTIVEAPSWNPHSVAAEKRKILGSYENSCACEECAAASENLAPGSRVVTEANDFLLTDVRGLHERSGQILLAERLYDRDGAHD</sequence>
<reference evidence="1" key="1">
    <citation type="submission" date="2023-07" db="EMBL/GenBank/DDBJ databases">
        <title>draft genome sequence of fig (Ficus carica).</title>
        <authorList>
            <person name="Takahashi T."/>
            <person name="Nishimura K."/>
        </authorList>
    </citation>
    <scope>NUCLEOTIDE SEQUENCE</scope>
</reference>
<gene>
    <name evidence="1" type="ORF">TIFTF001_020420</name>
</gene>
<evidence type="ECO:0000313" key="1">
    <source>
        <dbReference type="EMBL" id="GMN51265.1"/>
    </source>
</evidence>
<accession>A0AA88DB18</accession>
<proteinExistence type="predicted"/>
<keyword evidence="2" id="KW-1185">Reference proteome</keyword>
<dbReference type="EMBL" id="BTGU01000037">
    <property type="protein sequence ID" value="GMN51265.1"/>
    <property type="molecule type" value="Genomic_DNA"/>
</dbReference>
<organism evidence="1 2">
    <name type="scientific">Ficus carica</name>
    <name type="common">Common fig</name>
    <dbReference type="NCBI Taxonomy" id="3494"/>
    <lineage>
        <taxon>Eukaryota</taxon>
        <taxon>Viridiplantae</taxon>
        <taxon>Streptophyta</taxon>
        <taxon>Embryophyta</taxon>
        <taxon>Tracheophyta</taxon>
        <taxon>Spermatophyta</taxon>
        <taxon>Magnoliopsida</taxon>
        <taxon>eudicotyledons</taxon>
        <taxon>Gunneridae</taxon>
        <taxon>Pentapetalae</taxon>
        <taxon>rosids</taxon>
        <taxon>fabids</taxon>
        <taxon>Rosales</taxon>
        <taxon>Moraceae</taxon>
        <taxon>Ficeae</taxon>
        <taxon>Ficus</taxon>
    </lineage>
</organism>
<protein>
    <submittedName>
        <fullName evidence="1">Uncharacterized protein</fullName>
    </submittedName>
</protein>
<evidence type="ECO:0000313" key="2">
    <source>
        <dbReference type="Proteomes" id="UP001187192"/>
    </source>
</evidence>
<dbReference type="Proteomes" id="UP001187192">
    <property type="component" value="Unassembled WGS sequence"/>
</dbReference>
<name>A0AA88DB18_FICCA</name>
<comment type="caution">
    <text evidence="1">The sequence shown here is derived from an EMBL/GenBank/DDBJ whole genome shotgun (WGS) entry which is preliminary data.</text>
</comment>